<name>A0A0C3IW42_PISTI</name>
<organism evidence="1 2">
    <name type="scientific">Pisolithus tinctorius Marx 270</name>
    <dbReference type="NCBI Taxonomy" id="870435"/>
    <lineage>
        <taxon>Eukaryota</taxon>
        <taxon>Fungi</taxon>
        <taxon>Dikarya</taxon>
        <taxon>Basidiomycota</taxon>
        <taxon>Agaricomycotina</taxon>
        <taxon>Agaricomycetes</taxon>
        <taxon>Agaricomycetidae</taxon>
        <taxon>Boletales</taxon>
        <taxon>Sclerodermatineae</taxon>
        <taxon>Pisolithaceae</taxon>
        <taxon>Pisolithus</taxon>
    </lineage>
</organism>
<dbReference type="HOGENOM" id="CLU_2543496_0_0_1"/>
<evidence type="ECO:0000313" key="1">
    <source>
        <dbReference type="EMBL" id="KIO01053.1"/>
    </source>
</evidence>
<reference evidence="1 2" key="1">
    <citation type="submission" date="2014-04" db="EMBL/GenBank/DDBJ databases">
        <authorList>
            <consortium name="DOE Joint Genome Institute"/>
            <person name="Kuo A."/>
            <person name="Kohler A."/>
            <person name="Costa M.D."/>
            <person name="Nagy L.G."/>
            <person name="Floudas D."/>
            <person name="Copeland A."/>
            <person name="Barry K.W."/>
            <person name="Cichocki N."/>
            <person name="Veneault-Fourrey C."/>
            <person name="LaButti K."/>
            <person name="Lindquist E.A."/>
            <person name="Lipzen A."/>
            <person name="Lundell T."/>
            <person name="Morin E."/>
            <person name="Murat C."/>
            <person name="Sun H."/>
            <person name="Tunlid A."/>
            <person name="Henrissat B."/>
            <person name="Grigoriev I.V."/>
            <person name="Hibbett D.S."/>
            <person name="Martin F."/>
            <person name="Nordberg H.P."/>
            <person name="Cantor M.N."/>
            <person name="Hua S.X."/>
        </authorList>
    </citation>
    <scope>NUCLEOTIDE SEQUENCE [LARGE SCALE GENOMIC DNA]</scope>
    <source>
        <strain evidence="1 2">Marx 270</strain>
    </source>
</reference>
<sequence length="83" mass="9541">MHIQSYLSCLRAARCQISLPKVIHVGIDCLCNGPGWMRIFEVHSSFKELVSSMTREVDNERILRVVESFFWICHVLAHLTGPK</sequence>
<proteinExistence type="predicted"/>
<dbReference type="Proteomes" id="UP000054217">
    <property type="component" value="Unassembled WGS sequence"/>
</dbReference>
<gene>
    <name evidence="1" type="ORF">M404DRAFT_740740</name>
</gene>
<dbReference type="InParanoid" id="A0A0C3IW42"/>
<evidence type="ECO:0000313" key="2">
    <source>
        <dbReference type="Proteomes" id="UP000054217"/>
    </source>
</evidence>
<keyword evidence="2" id="KW-1185">Reference proteome</keyword>
<protein>
    <submittedName>
        <fullName evidence="1">Uncharacterized protein</fullName>
    </submittedName>
</protein>
<dbReference type="AlphaFoldDB" id="A0A0C3IW42"/>
<accession>A0A0C3IW42</accession>
<dbReference type="EMBL" id="KN831991">
    <property type="protein sequence ID" value="KIO01053.1"/>
    <property type="molecule type" value="Genomic_DNA"/>
</dbReference>
<reference evidence="2" key="2">
    <citation type="submission" date="2015-01" db="EMBL/GenBank/DDBJ databases">
        <title>Evolutionary Origins and Diversification of the Mycorrhizal Mutualists.</title>
        <authorList>
            <consortium name="DOE Joint Genome Institute"/>
            <consortium name="Mycorrhizal Genomics Consortium"/>
            <person name="Kohler A."/>
            <person name="Kuo A."/>
            <person name="Nagy L.G."/>
            <person name="Floudas D."/>
            <person name="Copeland A."/>
            <person name="Barry K.W."/>
            <person name="Cichocki N."/>
            <person name="Veneault-Fourrey C."/>
            <person name="LaButti K."/>
            <person name="Lindquist E.A."/>
            <person name="Lipzen A."/>
            <person name="Lundell T."/>
            <person name="Morin E."/>
            <person name="Murat C."/>
            <person name="Riley R."/>
            <person name="Ohm R."/>
            <person name="Sun H."/>
            <person name="Tunlid A."/>
            <person name="Henrissat B."/>
            <person name="Grigoriev I.V."/>
            <person name="Hibbett D.S."/>
            <person name="Martin F."/>
        </authorList>
    </citation>
    <scope>NUCLEOTIDE SEQUENCE [LARGE SCALE GENOMIC DNA]</scope>
    <source>
        <strain evidence="2">Marx 270</strain>
    </source>
</reference>